<reference evidence="2 3" key="1">
    <citation type="submission" date="2017-06" db="EMBL/GenBank/DDBJ databases">
        <authorList>
            <person name="Kim H.J."/>
            <person name="Triplett B.A."/>
        </authorList>
    </citation>
    <scope>NUCLEOTIDE SEQUENCE [LARGE SCALE GENOMIC DNA]</scope>
    <source>
        <strain evidence="2 3">SCA</strain>
    </source>
</reference>
<gene>
    <name evidence="2" type="ORF">SAMN05446037_1007166</name>
</gene>
<dbReference type="Proteomes" id="UP000198304">
    <property type="component" value="Unassembled WGS sequence"/>
</dbReference>
<organism evidence="2 3">
    <name type="scientific">Anaerovirgula multivorans</name>
    <dbReference type="NCBI Taxonomy" id="312168"/>
    <lineage>
        <taxon>Bacteria</taxon>
        <taxon>Bacillati</taxon>
        <taxon>Bacillota</taxon>
        <taxon>Clostridia</taxon>
        <taxon>Peptostreptococcales</taxon>
        <taxon>Natronincolaceae</taxon>
        <taxon>Anaerovirgula</taxon>
    </lineage>
</organism>
<dbReference type="EMBL" id="FZOJ01000007">
    <property type="protein sequence ID" value="SNS31399.1"/>
    <property type="molecule type" value="Genomic_DNA"/>
</dbReference>
<evidence type="ECO:0000259" key="1">
    <source>
        <dbReference type="Pfam" id="PF05598"/>
    </source>
</evidence>
<keyword evidence="3" id="KW-1185">Reference proteome</keyword>
<proteinExistence type="predicted"/>
<dbReference type="PANTHER" id="PTHR33408">
    <property type="entry name" value="TRANSPOSASE"/>
    <property type="match status" value="1"/>
</dbReference>
<evidence type="ECO:0000313" key="2">
    <source>
        <dbReference type="EMBL" id="SNS31399.1"/>
    </source>
</evidence>
<sequence length="155" mass="18530">MAYIKGEDRNQIIMFPECIDDYILEDNPVRVIDVFVQTLDLKELGFKKINPNAVGHPSYDPKDMLKLYLYGYLNRIRSSRRLEHEAIRNIELIWLLRKLRPDFKTIADFRKDNKKAIKQIFREFTKLCDEWELFGKELVAIATIMLMLATMYRPR</sequence>
<dbReference type="OrthoDB" id="9789070at2"/>
<dbReference type="AlphaFoldDB" id="A0A239DGD3"/>
<name>A0A239DGD3_9FIRM</name>
<protein>
    <submittedName>
        <fullName evidence="2">Transposase</fullName>
    </submittedName>
</protein>
<dbReference type="PANTHER" id="PTHR33408:SF2">
    <property type="entry name" value="TRANSPOSASE DDE DOMAIN-CONTAINING PROTEIN"/>
    <property type="match status" value="1"/>
</dbReference>
<dbReference type="InterPro" id="IPR008490">
    <property type="entry name" value="Transposase_InsH_N"/>
</dbReference>
<dbReference type="RefSeq" id="WP_089282665.1">
    <property type="nucleotide sequence ID" value="NZ_FZOJ01000007.1"/>
</dbReference>
<dbReference type="Pfam" id="PF05598">
    <property type="entry name" value="DUF772"/>
    <property type="match status" value="1"/>
</dbReference>
<feature type="domain" description="Transposase InsH N-terminal" evidence="1">
    <location>
        <begin position="18"/>
        <end position="111"/>
    </location>
</feature>
<accession>A0A239DGD3</accession>
<evidence type="ECO:0000313" key="3">
    <source>
        <dbReference type="Proteomes" id="UP000198304"/>
    </source>
</evidence>